<dbReference type="EMBL" id="JAEAOA010000479">
    <property type="protein sequence ID" value="KAK3607182.1"/>
    <property type="molecule type" value="Genomic_DNA"/>
</dbReference>
<comment type="caution">
    <text evidence="4">The sequence shown here is derived from an EMBL/GenBank/DDBJ whole genome shotgun (WGS) entry which is preliminary data.</text>
</comment>
<dbReference type="InterPro" id="IPR002516">
    <property type="entry name" value="Glyco_trans_11"/>
</dbReference>
<comment type="subcellular location">
    <subcellularLocation>
        <location evidence="3">Golgi apparatus</location>
        <location evidence="3">Golgi stack membrane</location>
        <topology evidence="3">Single-pass type II membrane protein</topology>
    </subcellularLocation>
</comment>
<keyword evidence="3" id="KW-0325">Glycoprotein</keyword>
<reference evidence="4" key="2">
    <citation type="journal article" date="2021" name="Genome Biol. Evol.">
        <title>Developing a high-quality reference genome for a parasitic bivalve with doubly uniparental inheritance (Bivalvia: Unionida).</title>
        <authorList>
            <person name="Smith C.H."/>
        </authorList>
    </citation>
    <scope>NUCLEOTIDE SEQUENCE</scope>
    <source>
        <strain evidence="4">CHS0354</strain>
        <tissue evidence="4">Mantle</tissue>
    </source>
</reference>
<dbReference type="GO" id="GO:0005975">
    <property type="term" value="P:carbohydrate metabolic process"/>
    <property type="evidence" value="ECO:0007669"/>
    <property type="project" value="InterPro"/>
</dbReference>
<dbReference type="GO" id="GO:0008107">
    <property type="term" value="F:galactoside 2-alpha-L-fucosyltransferase activity"/>
    <property type="evidence" value="ECO:0007669"/>
    <property type="project" value="InterPro"/>
</dbReference>
<organism evidence="4 5">
    <name type="scientific">Potamilus streckersoni</name>
    <dbReference type="NCBI Taxonomy" id="2493646"/>
    <lineage>
        <taxon>Eukaryota</taxon>
        <taxon>Metazoa</taxon>
        <taxon>Spiralia</taxon>
        <taxon>Lophotrochozoa</taxon>
        <taxon>Mollusca</taxon>
        <taxon>Bivalvia</taxon>
        <taxon>Autobranchia</taxon>
        <taxon>Heteroconchia</taxon>
        <taxon>Palaeoheterodonta</taxon>
        <taxon>Unionida</taxon>
        <taxon>Unionoidea</taxon>
        <taxon>Unionidae</taxon>
        <taxon>Ambleminae</taxon>
        <taxon>Lampsilini</taxon>
        <taxon>Potamilus</taxon>
    </lineage>
</organism>
<evidence type="ECO:0000313" key="5">
    <source>
        <dbReference type="Proteomes" id="UP001195483"/>
    </source>
</evidence>
<proteinExistence type="inferred from homology"/>
<keyword evidence="3" id="KW-0812">Transmembrane</keyword>
<evidence type="ECO:0000256" key="1">
    <source>
        <dbReference type="ARBA" id="ARBA00022676"/>
    </source>
</evidence>
<dbReference type="PANTHER" id="PTHR11927">
    <property type="entry name" value="GALACTOSIDE 2-L-FUCOSYLTRANSFERASE"/>
    <property type="match status" value="1"/>
</dbReference>
<dbReference type="AlphaFoldDB" id="A0AAE0TB31"/>
<reference evidence="4" key="1">
    <citation type="journal article" date="2021" name="Genome Biol. Evol.">
        <title>A High-Quality Reference Genome for a Parasitic Bivalve with Doubly Uniparental Inheritance (Bivalvia: Unionida).</title>
        <authorList>
            <person name="Smith C.H."/>
        </authorList>
    </citation>
    <scope>NUCLEOTIDE SEQUENCE</scope>
    <source>
        <strain evidence="4">CHS0354</strain>
    </source>
</reference>
<dbReference type="PANTHER" id="PTHR11927:SF9">
    <property type="entry name" value="L-FUCOSYLTRANSFERASE"/>
    <property type="match status" value="1"/>
</dbReference>
<dbReference type="Gene3D" id="3.40.50.11350">
    <property type="match status" value="1"/>
</dbReference>
<comment type="pathway">
    <text evidence="3">Protein modification; protein glycosylation.</text>
</comment>
<comment type="similarity">
    <text evidence="3">Belongs to the glycosyltransferase 11 family.</text>
</comment>
<keyword evidence="3" id="KW-0735">Signal-anchor</keyword>
<dbReference type="Pfam" id="PF01531">
    <property type="entry name" value="Glyco_transf_11"/>
    <property type="match status" value="1"/>
</dbReference>
<evidence type="ECO:0000256" key="3">
    <source>
        <dbReference type="RuleBase" id="RU363129"/>
    </source>
</evidence>
<dbReference type="EC" id="2.4.1.-" evidence="3"/>
<gene>
    <name evidence="4" type="ORF">CHS0354_007097</name>
</gene>
<dbReference type="CDD" id="cd11301">
    <property type="entry name" value="Fut1_Fut2_like"/>
    <property type="match status" value="1"/>
</dbReference>
<sequence length="332" mass="38656">MLFTITFRLRNFYKCLLCLLLLVMLMPVLIRYQNIKSFIIDWTYKDAKPRLETVYVCPLFMGRLGNNMFQYAAAYGIATKKDMRVMLPSVSVIAKTFKVDADMPENATRLCSTFPVLSEHNFAWGKFIQSFSLKIYGNNSVRIRGYFQSYKYFNHVKNAIRKQFTSFNEDTRIKAVTMLQKTKRYYLESLNLTSVTVIGVHVRRGDKLSPGNIKFGNKVAPREYFVKAMDHFHSKYTNTIFIICGEDQTWARENVQPIYNVIVLNKSSTPDVDLAILAMCDHMIMSIGSYSWWAAFLNVGEIVYYKDWILPGSGLYKGFKHEDYFPPEWIPM</sequence>
<dbReference type="Proteomes" id="UP001195483">
    <property type="component" value="Unassembled WGS sequence"/>
</dbReference>
<accession>A0AAE0TB31</accession>
<keyword evidence="5" id="KW-1185">Reference proteome</keyword>
<keyword evidence="2 3" id="KW-0808">Transferase</keyword>
<keyword evidence="1 3" id="KW-0328">Glycosyltransferase</keyword>
<name>A0AAE0TB31_9BIVA</name>
<reference evidence="4" key="3">
    <citation type="submission" date="2023-05" db="EMBL/GenBank/DDBJ databases">
        <authorList>
            <person name="Smith C.H."/>
        </authorList>
    </citation>
    <scope>NUCLEOTIDE SEQUENCE</scope>
    <source>
        <strain evidence="4">CHS0354</strain>
        <tissue evidence="4">Mantle</tissue>
    </source>
</reference>
<dbReference type="GO" id="GO:0032580">
    <property type="term" value="C:Golgi cisterna membrane"/>
    <property type="evidence" value="ECO:0007669"/>
    <property type="project" value="UniProtKB-SubCell"/>
</dbReference>
<evidence type="ECO:0000256" key="2">
    <source>
        <dbReference type="ARBA" id="ARBA00022679"/>
    </source>
</evidence>
<protein>
    <recommendedName>
        <fullName evidence="3">L-Fucosyltransferase</fullName>
        <ecNumber evidence="3">2.4.1.-</ecNumber>
    </recommendedName>
</protein>
<keyword evidence="3" id="KW-0333">Golgi apparatus</keyword>
<evidence type="ECO:0000313" key="4">
    <source>
        <dbReference type="EMBL" id="KAK3607182.1"/>
    </source>
</evidence>